<evidence type="ECO:0000313" key="5">
    <source>
        <dbReference type="Proteomes" id="UP000182409"/>
    </source>
</evidence>
<dbReference type="GO" id="GO:0000272">
    <property type="term" value="P:polysaccharide catabolic process"/>
    <property type="evidence" value="ECO:0007669"/>
    <property type="project" value="UniProtKB-KW"/>
</dbReference>
<sequence>MQLSLSHLGYLPSSPKTLTLIPGKDISLPNRIPYYLRQNCLRMERDRPAEPGFSPRFPSPYRLLEGNLTGTDAASAFYTGQLVRCDTAWGTLWQADFSDYTTPGSFQIETDFQISPPFAIRPRVYDRLLSGYLTFLRAQRCGCDVFGVHPACHLDDGYLDRDGSAWPVVGGWHDAGDFRKWLAFTQHHLDALATMLERCTDELERGGIPTGTLRDEIAWGNRFFHSMVSPEGQVFEDVAGGRAPAASTLSYEKHWWFENHPGCFGDATDNRWTDNLPSSGDERMVRTTYNPLVQWAFIHTQIRVARHLPAEEAAQCRHYVDRAFQYAERYPHDGRTLFLAAELRGRLERLASGIDSHTNAITNVADRLLDRQDRTTSGLSGFFTESQRTDAYRSIAFSADPALALLRLYELRHLLLNPAIAARAQEAIARYVEQYLLADAFSNPFALTPYGIFFHPPQRDRQRFREAGAGRGVRTFMHPYNEQGIVHGTSSVLLSHAHLLARAAHQFQHSGWRAAAERLLQWCLGHNPENRSLFSGVGYRHPVGYSYRIPQLPEAPVTGFIGAPDDTPYLETSTAIEWNTLEYWSIPYIHAAQAACWIQA</sequence>
<gene>
    <name evidence="4" type="ORF">SAMN05443244_0828</name>
</gene>
<evidence type="ECO:0000256" key="2">
    <source>
        <dbReference type="ARBA" id="ARBA00023326"/>
    </source>
</evidence>
<dbReference type="AlphaFoldDB" id="A0A1H4JUK0"/>
<dbReference type="InterPro" id="IPR008928">
    <property type="entry name" value="6-hairpin_glycosidase_sf"/>
</dbReference>
<dbReference type="Pfam" id="PF00759">
    <property type="entry name" value="Glyco_hydro_9"/>
    <property type="match status" value="1"/>
</dbReference>
<reference evidence="4 5" key="1">
    <citation type="submission" date="2016-10" db="EMBL/GenBank/DDBJ databases">
        <authorList>
            <person name="de Groot N.N."/>
        </authorList>
    </citation>
    <scope>NUCLEOTIDE SEQUENCE [LARGE SCALE GENOMIC DNA]</scope>
    <source>
        <strain evidence="4 5">AB35.6</strain>
    </source>
</reference>
<proteinExistence type="predicted"/>
<keyword evidence="2" id="KW-0624">Polysaccharide degradation</keyword>
<dbReference type="InterPro" id="IPR004197">
    <property type="entry name" value="Cellulase_Ig-like"/>
</dbReference>
<feature type="domain" description="Glycoside hydrolase family 9" evidence="3">
    <location>
        <begin position="125"/>
        <end position="543"/>
    </location>
</feature>
<organism evidence="4 5">
    <name type="scientific">Terriglobus roseus</name>
    <dbReference type="NCBI Taxonomy" id="392734"/>
    <lineage>
        <taxon>Bacteria</taxon>
        <taxon>Pseudomonadati</taxon>
        <taxon>Acidobacteriota</taxon>
        <taxon>Terriglobia</taxon>
        <taxon>Terriglobales</taxon>
        <taxon>Acidobacteriaceae</taxon>
        <taxon>Terriglobus</taxon>
    </lineage>
</organism>
<dbReference type="Proteomes" id="UP000182409">
    <property type="component" value="Unassembled WGS sequence"/>
</dbReference>
<dbReference type="OrthoDB" id="9758662at2"/>
<dbReference type="Gene3D" id="1.50.10.10">
    <property type="match status" value="1"/>
</dbReference>
<dbReference type="SUPFAM" id="SSF48208">
    <property type="entry name" value="Six-hairpin glycosidases"/>
    <property type="match status" value="1"/>
</dbReference>
<keyword evidence="1" id="KW-0119">Carbohydrate metabolism</keyword>
<name>A0A1H4JUK0_9BACT</name>
<dbReference type="Gene3D" id="2.60.40.10">
    <property type="entry name" value="Immunoglobulins"/>
    <property type="match status" value="1"/>
</dbReference>
<dbReference type="EMBL" id="FNSD01000001">
    <property type="protein sequence ID" value="SEB49969.1"/>
    <property type="molecule type" value="Genomic_DNA"/>
</dbReference>
<dbReference type="CDD" id="cd02850">
    <property type="entry name" value="E_set_Cellulase_N"/>
    <property type="match status" value="1"/>
</dbReference>
<accession>A0A1H4JUK0</accession>
<dbReference type="GO" id="GO:0008810">
    <property type="term" value="F:cellulase activity"/>
    <property type="evidence" value="ECO:0007669"/>
    <property type="project" value="InterPro"/>
</dbReference>
<dbReference type="InterPro" id="IPR012341">
    <property type="entry name" value="6hp_glycosidase-like_sf"/>
</dbReference>
<protein>
    <submittedName>
        <fullName evidence="4">Glycosyl hydrolase family 9</fullName>
    </submittedName>
</protein>
<dbReference type="RefSeq" id="WP_074652475.1">
    <property type="nucleotide sequence ID" value="NZ_FNSD01000001.1"/>
</dbReference>
<keyword evidence="4" id="KW-0378">Hydrolase</keyword>
<evidence type="ECO:0000256" key="1">
    <source>
        <dbReference type="ARBA" id="ARBA00023277"/>
    </source>
</evidence>
<evidence type="ECO:0000313" key="4">
    <source>
        <dbReference type="EMBL" id="SEB49969.1"/>
    </source>
</evidence>
<dbReference type="InterPro" id="IPR013783">
    <property type="entry name" value="Ig-like_fold"/>
</dbReference>
<dbReference type="InterPro" id="IPR001701">
    <property type="entry name" value="Glyco_hydro_9"/>
</dbReference>
<evidence type="ECO:0000259" key="3">
    <source>
        <dbReference type="Pfam" id="PF00759"/>
    </source>
</evidence>